<dbReference type="AlphaFoldDB" id="A0A949U1F3"/>
<sequence>MNCKSVKNVVKIFIIVAMILLPIQVQAMEVGSRGAISISQEYINTSLPKSVRIATAITVQASVAQAPNTSTAYLLSDLENIIKSNMYNRNTSFTVYYKGNTSSLKSDIEYVVNGILDRDDYLKYSYAGYGFKADGYENDVTINFSFKYLTTKSQEDFVDSKVNSILGQIIDSSMTNDQKEKIIHDYIVKNVQYDMSLTRYSAYDALYEGKTVCQGYALLTYKMLSNVGIETRIVTGSANNGQETESHAWNLVKINGNWYHLDCTWDDPVPDVAGRVRYDYYNLTDSKMELDHTWDHSSYPSATTVYEEPSAQTSVSGVVLSSESLLLKVGQSSSLKATVTPTYADNKNLYWESSDTGIVTVDSYGNIKALKEGSTKVSVKTEDGGYTDSCEINVVSGDGVNIDFLTYKNWSAGSSVAKNKTWSIKFTNPFDASTVNNGTILIYEKFNSLLYPIKNILISYNDNNDTIYVSPSNEYSVGKTYYLVITQNVLSKDGKAIPKPIVLTFNVQ</sequence>
<accession>A0A949U1F3</accession>
<dbReference type="Proteomes" id="UP000694308">
    <property type="component" value="Unassembled WGS sequence"/>
</dbReference>
<evidence type="ECO:0000313" key="5">
    <source>
        <dbReference type="Proteomes" id="UP000694308"/>
    </source>
</evidence>
<dbReference type="PANTHER" id="PTHR46333:SF2">
    <property type="entry name" value="CYTOKINESIS PROTEIN 3"/>
    <property type="match status" value="1"/>
</dbReference>
<proteinExistence type="predicted"/>
<feature type="domain" description="Transglutaminase-like" evidence="2">
    <location>
        <begin position="205"/>
        <end position="265"/>
    </location>
</feature>
<dbReference type="EMBL" id="JAEEGC010000095">
    <property type="protein sequence ID" value="MBV7274693.1"/>
    <property type="molecule type" value="Genomic_DNA"/>
</dbReference>
<dbReference type="Pfam" id="PF02368">
    <property type="entry name" value="Big_2"/>
    <property type="match status" value="1"/>
</dbReference>
<evidence type="ECO:0000256" key="1">
    <source>
        <dbReference type="ARBA" id="ARBA00022729"/>
    </source>
</evidence>
<evidence type="ECO:0000259" key="3">
    <source>
        <dbReference type="SMART" id="SM00635"/>
    </source>
</evidence>
<dbReference type="InterPro" id="IPR002931">
    <property type="entry name" value="Transglutaminase-like"/>
</dbReference>
<protein>
    <submittedName>
        <fullName evidence="4">Ig-like domain-containing protein</fullName>
    </submittedName>
</protein>
<dbReference type="SMART" id="SM00635">
    <property type="entry name" value="BID_2"/>
    <property type="match status" value="1"/>
</dbReference>
<gene>
    <name evidence="4" type="ORF">I6U48_17500</name>
</gene>
<dbReference type="InterPro" id="IPR032812">
    <property type="entry name" value="SbsA_Ig"/>
</dbReference>
<keyword evidence="5" id="KW-1185">Reference proteome</keyword>
<dbReference type="RefSeq" id="WP_218321754.1">
    <property type="nucleotide sequence ID" value="NZ_JAEEGC010000095.1"/>
</dbReference>
<dbReference type="Pfam" id="PF13205">
    <property type="entry name" value="Big_5"/>
    <property type="match status" value="1"/>
</dbReference>
<keyword evidence="1" id="KW-0732">Signal</keyword>
<evidence type="ECO:0000259" key="2">
    <source>
        <dbReference type="SMART" id="SM00460"/>
    </source>
</evidence>
<dbReference type="GO" id="GO:0005737">
    <property type="term" value="C:cytoplasm"/>
    <property type="evidence" value="ECO:0007669"/>
    <property type="project" value="TreeGrafter"/>
</dbReference>
<dbReference type="InterPro" id="IPR052557">
    <property type="entry name" value="CAP/Cytokinesis_protein"/>
</dbReference>
<dbReference type="InterPro" id="IPR003343">
    <property type="entry name" value="Big_2"/>
</dbReference>
<reference evidence="4" key="1">
    <citation type="submission" date="2020-12" db="EMBL/GenBank/DDBJ databases">
        <title>Clostridium thailandense sp. nov., a novel acetogenic bacterium isolated from peat land soil in Thailand.</title>
        <authorList>
            <person name="Chaikitkaew S."/>
            <person name="Birkeland N.K."/>
        </authorList>
    </citation>
    <scope>NUCLEOTIDE SEQUENCE</scope>
    <source>
        <strain evidence="4">PL3</strain>
    </source>
</reference>
<feature type="domain" description="BIG2" evidence="3">
    <location>
        <begin position="314"/>
        <end position="391"/>
    </location>
</feature>
<name>A0A949U1F3_9CLOT</name>
<dbReference type="SMART" id="SM00460">
    <property type="entry name" value="TGc"/>
    <property type="match status" value="1"/>
</dbReference>
<organism evidence="4 5">
    <name type="scientific">Clostridium thailandense</name>
    <dbReference type="NCBI Taxonomy" id="2794346"/>
    <lineage>
        <taxon>Bacteria</taxon>
        <taxon>Bacillati</taxon>
        <taxon>Bacillota</taxon>
        <taxon>Clostridia</taxon>
        <taxon>Eubacteriales</taxon>
        <taxon>Clostridiaceae</taxon>
        <taxon>Clostridium</taxon>
    </lineage>
</organism>
<dbReference type="PANTHER" id="PTHR46333">
    <property type="entry name" value="CYTOKINESIS PROTEIN 3"/>
    <property type="match status" value="1"/>
</dbReference>
<dbReference type="Pfam" id="PF01841">
    <property type="entry name" value="Transglut_core"/>
    <property type="match status" value="1"/>
</dbReference>
<comment type="caution">
    <text evidence="4">The sequence shown here is derived from an EMBL/GenBank/DDBJ whole genome shotgun (WGS) entry which is preliminary data.</text>
</comment>
<evidence type="ECO:0000313" key="4">
    <source>
        <dbReference type="EMBL" id="MBV7274693.1"/>
    </source>
</evidence>